<evidence type="ECO:0000313" key="1">
    <source>
        <dbReference type="EMBL" id="ADR19917.1"/>
    </source>
</evidence>
<dbReference type="InterPro" id="IPR017850">
    <property type="entry name" value="Alkaline_phosphatase_core_sf"/>
</dbReference>
<protein>
    <submittedName>
        <fullName evidence="1">PglZ domain protein</fullName>
    </submittedName>
</protein>
<dbReference type="OrthoDB" id="9769734at2"/>
<sequence>MDIKEKLLDKFSKSRIVFWFDEEGSFEDELENISLEGINIHKVENNEFYLKYLIEKEKPTESFLLYYNRKQPKIEENWLADILLYSETFFADHKFLIKDELNIRFEKFDSLYKDFKAFFKNKKRINKLKTYLSDNPDYKELSLGMIATVINAEKNDLENILFKVFENGLDEEDNEALKQLEKYNLDSMFYIIIKDHFKIKKDEELTLLKLAFLFVCSYMVLTAPNLVSLNSIKEYFDLFEGKGLQVAGHFVEEWIYNSKYNDLYSTISQEVDNKTKISQKLKNLSLEDLANIYALENIENIILVKILNENLENNIDFYLDIIKKREQSFWWGSYKNNYLSLENYLRFEKTLLLMNLAADTVENLVLSYTKQLYLIDTYYRNFIFYYKNSNNDLIFDYYKKIENKYQNVMNFLNSKWDDLLTSDFIHNNPKNQSNFYHNHLDQHLQKSERICIIISDALRYEIGCELENKLYSSRDRFEVSMDYMVANIPTITAVGMASLLPNKKIEIKDDGTVLVDDKPATNLKMRQDLLKTFNDDSLALTEEEVNSCTTSQLRELFKGKNLIYIYQNMIDKIGDDYTSEGNVFDMVDQCLNSLEKVIKKLVSSGIINIIVTSDHGFIYQDSNVEEYQKIEFPFDKKNIVLNPRYVLGDSLISISGSHFFEKIDNDKIKRSNILIPKSTLRFKSTSGAGKRFLHGGVTLQELILPLVKIRYTKKQNKKIVDFEMISPTKNIITSNNPKFKFLQSEPVSNNVLPLKARFGIYDSKNNLLSNFGYINFDTSSEDVNERTKILTLQLKPISFSKDDVYKLKAYDEDNDVLIKEYDFKIHILISNEFF</sequence>
<dbReference type="NCBIfam" id="TIGR02687">
    <property type="entry name" value="BREX-1 system phosphatase PglZ type A"/>
    <property type="match status" value="1"/>
</dbReference>
<dbReference type="RefSeq" id="WP_013452124.1">
    <property type="nucleotide sequence ID" value="NC_014758.1"/>
</dbReference>
<dbReference type="SUPFAM" id="SSF53649">
    <property type="entry name" value="Alkaline phosphatase-like"/>
    <property type="match status" value="1"/>
</dbReference>
<dbReference type="KEGG" id="cni:Calni_2023"/>
<gene>
    <name evidence="1" type="ordered locus">Calni_2023</name>
</gene>
<keyword evidence="2" id="KW-1185">Reference proteome</keyword>
<name>E4THI2_CALNY</name>
<reference key="1">
    <citation type="submission" date="2010-11" db="EMBL/GenBank/DDBJ databases">
        <title>The complete genome of chromosome of Calditerrivibrio nitroreducens DSM 19672.</title>
        <authorList>
            <consortium name="US DOE Joint Genome Institute (JGI-PGF)"/>
            <person name="Lucas S."/>
            <person name="Copeland A."/>
            <person name="Lapidus A."/>
            <person name="Bruce D."/>
            <person name="Goodwin L."/>
            <person name="Pitluck S."/>
            <person name="Kyrpides N."/>
            <person name="Mavromatis K."/>
            <person name="Ivanova N."/>
            <person name="Mikhailova N."/>
            <person name="Zeytun A."/>
            <person name="Brettin T."/>
            <person name="Detter J.C."/>
            <person name="Tapia R."/>
            <person name="Han C."/>
            <person name="Land M."/>
            <person name="Hauser L."/>
            <person name="Markowitz V."/>
            <person name="Cheng J.-F."/>
            <person name="Hugenholtz P."/>
            <person name="Woyke T."/>
            <person name="Wu D."/>
            <person name="Spring S."/>
            <person name="Schroeder M."/>
            <person name="Brambilla E."/>
            <person name="Klenk H.-P."/>
            <person name="Eisen J.A."/>
        </authorList>
    </citation>
    <scope>NUCLEOTIDE SEQUENCE [LARGE SCALE GENOMIC DNA]</scope>
    <source>
        <strain>DSM 19672</strain>
    </source>
</reference>
<reference evidence="1 2" key="2">
    <citation type="journal article" date="2011" name="Stand. Genomic Sci.">
        <title>Complete genome sequence of Calditerrivibrio nitroreducens type strain (Yu37-1).</title>
        <authorList>
            <person name="Pitluck S."/>
            <person name="Sikorski J."/>
            <person name="Zeytun A."/>
            <person name="Lapidus A."/>
            <person name="Nolan M."/>
            <person name="Lucas S."/>
            <person name="Hammon N."/>
            <person name="Deshpande S."/>
            <person name="Cheng J.F."/>
            <person name="Tapia R."/>
            <person name="Han C."/>
            <person name="Goodwin L."/>
            <person name="Liolios K."/>
            <person name="Pagani I."/>
            <person name="Ivanova N."/>
            <person name="Mavromatis K."/>
            <person name="Pati A."/>
            <person name="Chen A."/>
            <person name="Palaniappan K."/>
            <person name="Hauser L."/>
            <person name="Chang Y.J."/>
            <person name="Jeffries C.D."/>
            <person name="Detter J.C."/>
            <person name="Brambilla E."/>
            <person name="Djao O.D."/>
            <person name="Rohde M."/>
            <person name="Spring S."/>
            <person name="Goker M."/>
            <person name="Woyke T."/>
            <person name="Bristow J."/>
            <person name="Eisen J.A."/>
            <person name="Markowitz V."/>
            <person name="Hugenholtz P."/>
            <person name="Kyrpides N.C."/>
            <person name="Klenk H.P."/>
            <person name="Land M."/>
        </authorList>
    </citation>
    <scope>NUCLEOTIDE SEQUENCE [LARGE SCALE GENOMIC DNA]</scope>
    <source>
        <strain evidence="2">DSM 19672 / NBRC 101217 / Yu37-1</strain>
    </source>
</reference>
<evidence type="ECO:0000313" key="2">
    <source>
        <dbReference type="Proteomes" id="UP000007039"/>
    </source>
</evidence>
<dbReference type="eggNOG" id="COG1524">
    <property type="taxonomic scope" value="Bacteria"/>
</dbReference>
<dbReference type="EMBL" id="CP002347">
    <property type="protein sequence ID" value="ADR19917.1"/>
    <property type="molecule type" value="Genomic_DNA"/>
</dbReference>
<dbReference type="Proteomes" id="UP000007039">
    <property type="component" value="Chromosome"/>
</dbReference>
<dbReference type="STRING" id="768670.Calni_2023"/>
<dbReference type="InterPro" id="IPR014060">
    <property type="entry name" value="PglZ"/>
</dbReference>
<dbReference type="AlphaFoldDB" id="E4THI2"/>
<accession>E4THI2</accession>
<proteinExistence type="predicted"/>
<dbReference type="Pfam" id="PF08665">
    <property type="entry name" value="PglZ"/>
    <property type="match status" value="1"/>
</dbReference>
<organism evidence="1 2">
    <name type="scientific">Calditerrivibrio nitroreducens (strain DSM 19672 / NBRC 101217 / Yu37-1)</name>
    <dbReference type="NCBI Taxonomy" id="768670"/>
    <lineage>
        <taxon>Bacteria</taxon>
        <taxon>Pseudomonadati</taxon>
        <taxon>Deferribacterota</taxon>
        <taxon>Deferribacteres</taxon>
        <taxon>Deferribacterales</taxon>
        <taxon>Calditerrivibrionaceae</taxon>
    </lineage>
</organism>
<dbReference type="HOGENOM" id="CLU_017500_0_0_0"/>